<dbReference type="Pfam" id="PF12770">
    <property type="entry name" value="CHAT"/>
    <property type="match status" value="1"/>
</dbReference>
<reference evidence="3 4" key="1">
    <citation type="journal article" date="2020" name="ISME J.">
        <title>Comparative genomics reveals insights into cyanobacterial evolution and habitat adaptation.</title>
        <authorList>
            <person name="Chen M.Y."/>
            <person name="Teng W.K."/>
            <person name="Zhao L."/>
            <person name="Hu C.X."/>
            <person name="Zhou Y.K."/>
            <person name="Han B.P."/>
            <person name="Song L.R."/>
            <person name="Shu W.S."/>
        </authorList>
    </citation>
    <scope>NUCLEOTIDE SEQUENCE [LARGE SCALE GENOMIC DNA]</scope>
    <source>
        <strain evidence="3 4">FACHB-288</strain>
    </source>
</reference>
<sequence>MAGKWTLFFCGLYTGFLVNSQHSTVNSQQSTIFMSLILLLSSLFINSSPNLTQQISPLVAVINNQVSEERVSKGKDVLDKAVISYQQEQYAPALKMFQQADVAFQLSGDKLNQVLTLNYLSLTYQQLGQLADAQQATDESLQLLKNKSDSKDYLSILAQTLNTQGQLQLAKGETEKALTSWQEASNTYSKIGDEIGKLGSKINQAQALQTLGLYRRANNTLEEIKLILDKQADSVLKVTGLLSLGNTLRVVGHADKSRNILTESCQIQAKLLKLETVCNSTLSASLNNTNTGKPNPQQEKLAEILLSLGNTAQAQQDIEAAIRFYERSLTISQKQTTQLQANLNQLRLLIQSGEDKFLLTQGLPQKIISQIANLSTKIESLPASRSNIYARINFAQMLLKLGKTGLLTKDVIAQNNCKSADSLCNAAKIVATGFQQAKTLADVRSQAYALGTLGSLYEYTQQWTEARTLTQQALKLAEGIQARDIAYRWQWQLGRILSATGNPEENQPGAIAAYDRAVKSLKSIRRDLVTVNRDAQFSFRDEVEPVYREYVSLLLPKTGEPSAENLDKARKVIESLQLAELDNFFRSACLDSKPVEIDEIDTQKQTAVIYPVLLSDRLSIILSLPHQQKNKSLKLHTVILAKQEFQAQVKKLQQEIFLKSPREFLKTSKQIYELLIRPIEADLENSGVKNIVFVLDGNLQSIPISALYDQEKKQYLIQKSYNIAITPGLELLPPKAVSQNRLQALIGGLSEARDTFPAIPGVKNELEQIKDILATRGNFINENFTQQKIEDAVKSFPGGILHLATHGKFSSKAEETFILTWNQRLNVNDFSSVLKTRESKQQAAIDLLVLSACETAAGDSRAALGIAGIAVQSGARSTLATLWTVNDEATSALMIEFYKQIAQNQKKAEALRNAQLLLLSGKLNPVFKHPYYWAPFVLVGNWQ</sequence>
<dbReference type="InterPro" id="IPR019734">
    <property type="entry name" value="TPR_rpt"/>
</dbReference>
<organism evidence="3 4">
    <name type="scientific">Calothrix parietina FACHB-288</name>
    <dbReference type="NCBI Taxonomy" id="2692896"/>
    <lineage>
        <taxon>Bacteria</taxon>
        <taxon>Bacillati</taxon>
        <taxon>Cyanobacteriota</taxon>
        <taxon>Cyanophyceae</taxon>
        <taxon>Nostocales</taxon>
        <taxon>Calotrichaceae</taxon>
        <taxon>Calothrix</taxon>
    </lineage>
</organism>
<dbReference type="PROSITE" id="PS50005">
    <property type="entry name" value="TPR"/>
    <property type="match status" value="1"/>
</dbReference>
<evidence type="ECO:0000256" key="1">
    <source>
        <dbReference type="PROSITE-ProRule" id="PRU00339"/>
    </source>
</evidence>
<dbReference type="SUPFAM" id="SSF48452">
    <property type="entry name" value="TPR-like"/>
    <property type="match status" value="2"/>
</dbReference>
<dbReference type="PANTHER" id="PTHR10098:SF112">
    <property type="entry name" value="SLR0380 PROTEIN"/>
    <property type="match status" value="1"/>
</dbReference>
<evidence type="ECO:0000313" key="3">
    <source>
        <dbReference type="EMBL" id="MBD2196708.1"/>
    </source>
</evidence>
<dbReference type="Proteomes" id="UP000658514">
    <property type="component" value="Unassembled WGS sequence"/>
</dbReference>
<dbReference type="RefSeq" id="WP_190539876.1">
    <property type="nucleotide sequence ID" value="NZ_CAWPNO010000052.1"/>
</dbReference>
<dbReference type="SMART" id="SM00028">
    <property type="entry name" value="TPR"/>
    <property type="match status" value="4"/>
</dbReference>
<feature type="domain" description="CHAT" evidence="2">
    <location>
        <begin position="666"/>
        <end position="941"/>
    </location>
</feature>
<name>A0ABR8A9Y7_9CYAN</name>
<dbReference type="PANTHER" id="PTHR10098">
    <property type="entry name" value="RAPSYN-RELATED"/>
    <property type="match status" value="1"/>
</dbReference>
<keyword evidence="4" id="KW-1185">Reference proteome</keyword>
<dbReference type="EMBL" id="JACJQH010000020">
    <property type="protein sequence ID" value="MBD2196708.1"/>
    <property type="molecule type" value="Genomic_DNA"/>
</dbReference>
<comment type="caution">
    <text evidence="3">The sequence shown here is derived from an EMBL/GenBank/DDBJ whole genome shotgun (WGS) entry which is preliminary data.</text>
</comment>
<proteinExistence type="predicted"/>
<dbReference type="InterPro" id="IPR024983">
    <property type="entry name" value="CHAT_dom"/>
</dbReference>
<dbReference type="InterPro" id="IPR011990">
    <property type="entry name" value="TPR-like_helical_dom_sf"/>
</dbReference>
<keyword evidence="1" id="KW-0802">TPR repeat</keyword>
<gene>
    <name evidence="3" type="ORF">H6G24_14560</name>
</gene>
<dbReference type="Gene3D" id="1.25.40.10">
    <property type="entry name" value="Tetratricopeptide repeat domain"/>
    <property type="match status" value="4"/>
</dbReference>
<accession>A0ABR8A9Y7</accession>
<protein>
    <submittedName>
        <fullName evidence="3">CHAT domain-containing protein</fullName>
    </submittedName>
</protein>
<dbReference type="Pfam" id="PF13374">
    <property type="entry name" value="TPR_10"/>
    <property type="match status" value="1"/>
</dbReference>
<evidence type="ECO:0000259" key="2">
    <source>
        <dbReference type="Pfam" id="PF12770"/>
    </source>
</evidence>
<evidence type="ECO:0000313" key="4">
    <source>
        <dbReference type="Proteomes" id="UP000658514"/>
    </source>
</evidence>
<feature type="repeat" description="TPR" evidence="1">
    <location>
        <begin position="302"/>
        <end position="335"/>
    </location>
</feature>